<dbReference type="OrthoDB" id="1770915at2"/>
<evidence type="ECO:0000313" key="3">
    <source>
        <dbReference type="EMBL" id="CUM81182.1"/>
    </source>
</evidence>
<reference evidence="3 4" key="1">
    <citation type="submission" date="2015-09" db="EMBL/GenBank/DDBJ databases">
        <authorList>
            <consortium name="Pathogen Informatics"/>
        </authorList>
    </citation>
    <scope>NUCLEOTIDE SEQUENCE [LARGE SCALE GENOMIC DNA]</scope>
    <source>
        <strain evidence="3 4">2789STDY5608891</strain>
    </source>
</reference>
<protein>
    <submittedName>
        <fullName evidence="3">Uncharacterized protein</fullName>
    </submittedName>
</protein>
<dbReference type="RefSeq" id="WP_021738556.1">
    <property type="nucleotide sequence ID" value="NZ_CABKSU010000037.1"/>
</dbReference>
<sequence>MSPQDKVERVLKEIHVAFSKSETYNGHPDKVIIDRKQFLNLLDRLNQGIYDMMDQYEQTRQSRSNAERAFRKKGDEIIEAANANAEDVYAASVIYTADMIGAIRELMDHTNDSMNDLFLQFRKDLREQKDKLQAHENELQGQLADLTDTKKYLSIIDDINKERARKKRDLDAERETGVQYAKNMIYTPPSSPEIKVNEQYFENSGTKKPEDILCEPAPAEKPDIKINTNAAYFKWRESQNAKADGQEQTADAADGSGGESVHPNPEFPDEESIRQAVLADEFAAEQAQNTARKKEKRDAGSLLKDLIFGKE</sequence>
<gene>
    <name evidence="3" type="ORF">ERS852448_00589</name>
</gene>
<keyword evidence="1" id="KW-0175">Coiled coil</keyword>
<feature type="compositionally biased region" description="Polar residues" evidence="2">
    <location>
        <begin position="240"/>
        <end position="249"/>
    </location>
</feature>
<feature type="region of interest" description="Disordered" evidence="2">
    <location>
        <begin position="239"/>
        <end position="271"/>
    </location>
</feature>
<evidence type="ECO:0000313" key="4">
    <source>
        <dbReference type="Proteomes" id="UP000095492"/>
    </source>
</evidence>
<feature type="region of interest" description="Disordered" evidence="2">
    <location>
        <begin position="285"/>
        <end position="311"/>
    </location>
</feature>
<dbReference type="AlphaFoldDB" id="A0A173RT76"/>
<name>A0A173RT76_EUBRA</name>
<accession>A0A173RT76</accession>
<dbReference type="STRING" id="39490.ERS852448_00589"/>
<evidence type="ECO:0000256" key="2">
    <source>
        <dbReference type="SAM" id="MobiDB-lite"/>
    </source>
</evidence>
<dbReference type="GeneID" id="42788117"/>
<evidence type="ECO:0000256" key="1">
    <source>
        <dbReference type="SAM" id="Coils"/>
    </source>
</evidence>
<feature type="coiled-coil region" evidence="1">
    <location>
        <begin position="118"/>
        <end position="176"/>
    </location>
</feature>
<proteinExistence type="predicted"/>
<dbReference type="EMBL" id="CYYA01000003">
    <property type="protein sequence ID" value="CUM81182.1"/>
    <property type="molecule type" value="Genomic_DNA"/>
</dbReference>
<organism evidence="3 4">
    <name type="scientific">Eubacterium ramulus</name>
    <dbReference type="NCBI Taxonomy" id="39490"/>
    <lineage>
        <taxon>Bacteria</taxon>
        <taxon>Bacillati</taxon>
        <taxon>Bacillota</taxon>
        <taxon>Clostridia</taxon>
        <taxon>Eubacteriales</taxon>
        <taxon>Eubacteriaceae</taxon>
        <taxon>Eubacterium</taxon>
    </lineage>
</organism>
<dbReference type="Proteomes" id="UP000095492">
    <property type="component" value="Unassembled WGS sequence"/>
</dbReference>